<keyword evidence="1" id="KW-0488">Methylation</keyword>
<reference evidence="3 4" key="1">
    <citation type="journal article" date="2016" name="Nat. Commun.">
        <title>Thousands of microbial genomes shed light on interconnected biogeochemical processes in an aquifer system.</title>
        <authorList>
            <person name="Anantharaman K."/>
            <person name="Brown C.T."/>
            <person name="Hug L.A."/>
            <person name="Sharon I."/>
            <person name="Castelle C.J."/>
            <person name="Probst A.J."/>
            <person name="Thomas B.C."/>
            <person name="Singh A."/>
            <person name="Wilkins M.J."/>
            <person name="Karaoz U."/>
            <person name="Brodie E.L."/>
            <person name="Williams K.H."/>
            <person name="Hubbard S.S."/>
            <person name="Banfield J.F."/>
        </authorList>
    </citation>
    <scope>NUCLEOTIDE SEQUENCE [LARGE SCALE GENOMIC DNA]</scope>
</reference>
<dbReference type="GO" id="GO:0015627">
    <property type="term" value="C:type II protein secretion system complex"/>
    <property type="evidence" value="ECO:0007669"/>
    <property type="project" value="InterPro"/>
</dbReference>
<dbReference type="InterPro" id="IPR000983">
    <property type="entry name" value="Bac_GSPG_pilin"/>
</dbReference>
<keyword evidence="2" id="KW-0472">Membrane</keyword>
<dbReference type="SUPFAM" id="SSF54523">
    <property type="entry name" value="Pili subunits"/>
    <property type="match status" value="1"/>
</dbReference>
<name>A0A1G2PT11_9BACT</name>
<dbReference type="GO" id="GO:0015628">
    <property type="term" value="P:protein secretion by the type II secretion system"/>
    <property type="evidence" value="ECO:0007669"/>
    <property type="project" value="InterPro"/>
</dbReference>
<organism evidence="3 4">
    <name type="scientific">Candidatus Terrybacteria bacterium RIFCSPLOWO2_01_FULL_40_23</name>
    <dbReference type="NCBI Taxonomy" id="1802366"/>
    <lineage>
        <taxon>Bacteria</taxon>
        <taxon>Candidatus Terryibacteriota</taxon>
    </lineage>
</organism>
<evidence type="ECO:0000313" key="4">
    <source>
        <dbReference type="Proteomes" id="UP000176951"/>
    </source>
</evidence>
<dbReference type="PANTHER" id="PTHR30093">
    <property type="entry name" value="GENERAL SECRETION PATHWAY PROTEIN G"/>
    <property type="match status" value="1"/>
</dbReference>
<dbReference type="AlphaFoldDB" id="A0A1G2PT11"/>
<evidence type="ECO:0000256" key="2">
    <source>
        <dbReference type="SAM" id="Phobius"/>
    </source>
</evidence>
<feature type="transmembrane region" description="Helical" evidence="2">
    <location>
        <begin position="20"/>
        <end position="44"/>
    </location>
</feature>
<dbReference type="InterPro" id="IPR012902">
    <property type="entry name" value="N_methyl_site"/>
</dbReference>
<gene>
    <name evidence="3" type="ORF">A3A97_02275</name>
</gene>
<dbReference type="Proteomes" id="UP000176951">
    <property type="component" value="Unassembled WGS sequence"/>
</dbReference>
<evidence type="ECO:0008006" key="5">
    <source>
        <dbReference type="Google" id="ProtNLM"/>
    </source>
</evidence>
<accession>A0A1G2PT11</accession>
<evidence type="ECO:0000256" key="1">
    <source>
        <dbReference type="ARBA" id="ARBA00022481"/>
    </source>
</evidence>
<dbReference type="Pfam" id="PF07963">
    <property type="entry name" value="N_methyl"/>
    <property type="match status" value="1"/>
</dbReference>
<dbReference type="InterPro" id="IPR045584">
    <property type="entry name" value="Pilin-like"/>
</dbReference>
<dbReference type="PROSITE" id="PS00409">
    <property type="entry name" value="PROKAR_NTER_METHYL"/>
    <property type="match status" value="1"/>
</dbReference>
<proteinExistence type="predicted"/>
<dbReference type="Gene3D" id="3.30.700.10">
    <property type="entry name" value="Glycoprotein, Type 4 Pilin"/>
    <property type="match status" value="1"/>
</dbReference>
<keyword evidence="2" id="KW-1133">Transmembrane helix</keyword>
<sequence length="205" mass="21188">MTKVLNRFSALNPMRRQGGFTLIELLVVIAIIAVLAAVVLVALGNARTRARDARRVSDLNNVALALEVYLDTTNVATYPTAGVAVPSNAQWGTMIASLRGANVIQGAIQDPITNAGAGEWEYKAMTNINNANGTGAAPDTSYIIGADLETVSTASCASDYDGPNIGTVVAGTTDCAETPTANDCSGDDTGVVDIDYCICNGPACE</sequence>
<protein>
    <recommendedName>
        <fullName evidence="5">Type II secretion system protein GspG C-terminal domain-containing protein</fullName>
    </recommendedName>
</protein>
<keyword evidence="2" id="KW-0812">Transmembrane</keyword>
<evidence type="ECO:0000313" key="3">
    <source>
        <dbReference type="EMBL" id="OHA50732.1"/>
    </source>
</evidence>
<dbReference type="EMBL" id="MHSW01000030">
    <property type="protein sequence ID" value="OHA50732.1"/>
    <property type="molecule type" value="Genomic_DNA"/>
</dbReference>
<dbReference type="PRINTS" id="PR00813">
    <property type="entry name" value="BCTERIALGSPG"/>
</dbReference>
<dbReference type="NCBIfam" id="TIGR02532">
    <property type="entry name" value="IV_pilin_GFxxxE"/>
    <property type="match status" value="1"/>
</dbReference>
<comment type="caution">
    <text evidence="3">The sequence shown here is derived from an EMBL/GenBank/DDBJ whole genome shotgun (WGS) entry which is preliminary data.</text>
</comment>